<dbReference type="Proteomes" id="UP000827872">
    <property type="component" value="Linkage Group LG05"/>
</dbReference>
<name>A0ACB8F2P0_9SAUR</name>
<evidence type="ECO:0000313" key="1">
    <source>
        <dbReference type="EMBL" id="KAH7999186.1"/>
    </source>
</evidence>
<accession>A0ACB8F2P0</accession>
<reference evidence="1" key="1">
    <citation type="submission" date="2021-08" db="EMBL/GenBank/DDBJ databases">
        <title>The first chromosome-level gecko genome reveals the dynamic sex chromosomes of Neotropical dwarf geckos (Sphaerodactylidae: Sphaerodactylus).</title>
        <authorList>
            <person name="Pinto B.J."/>
            <person name="Keating S.E."/>
            <person name="Gamble T."/>
        </authorList>
    </citation>
    <scope>NUCLEOTIDE SEQUENCE</scope>
    <source>
        <strain evidence="1">TG3544</strain>
    </source>
</reference>
<gene>
    <name evidence="1" type="ORF">K3G42_006134</name>
</gene>
<protein>
    <submittedName>
        <fullName evidence="1">Uncharacterized protein</fullName>
    </submittedName>
</protein>
<keyword evidence="2" id="KW-1185">Reference proteome</keyword>
<proteinExistence type="predicted"/>
<comment type="caution">
    <text evidence="1">The sequence shown here is derived from an EMBL/GenBank/DDBJ whole genome shotgun (WGS) entry which is preliminary data.</text>
</comment>
<evidence type="ECO:0000313" key="2">
    <source>
        <dbReference type="Proteomes" id="UP000827872"/>
    </source>
</evidence>
<dbReference type="EMBL" id="CM037618">
    <property type="protein sequence ID" value="KAH7999186.1"/>
    <property type="molecule type" value="Genomic_DNA"/>
</dbReference>
<sequence>MSFPHISEADSEEPSFEATPTKPAKKVLPDRTRAARDKANKKIVEFIVKARGADEHLQDILKSKKPSRWLKEFLNAPPYLTCIETYLEDDSQQDLVVDYLEKVYQEVNAELLPRVNGNNIKFILDVLFPEAIIYAISAVDRIDYKKAEEKYIRGPLLSQRERLIFEEEILEKKRKQRLQQETPFAL</sequence>
<organism evidence="1 2">
    <name type="scientific">Sphaerodactylus townsendi</name>
    <dbReference type="NCBI Taxonomy" id="933632"/>
    <lineage>
        <taxon>Eukaryota</taxon>
        <taxon>Metazoa</taxon>
        <taxon>Chordata</taxon>
        <taxon>Craniata</taxon>
        <taxon>Vertebrata</taxon>
        <taxon>Euteleostomi</taxon>
        <taxon>Lepidosauria</taxon>
        <taxon>Squamata</taxon>
        <taxon>Bifurcata</taxon>
        <taxon>Gekkota</taxon>
        <taxon>Sphaerodactylidae</taxon>
        <taxon>Sphaerodactylus</taxon>
    </lineage>
</organism>